<feature type="coiled-coil region" evidence="1">
    <location>
        <begin position="36"/>
        <end position="70"/>
    </location>
</feature>
<accession>A0A9D1CFA2</accession>
<dbReference type="Proteomes" id="UP000606463">
    <property type="component" value="Unassembled WGS sequence"/>
</dbReference>
<evidence type="ECO:0000256" key="1">
    <source>
        <dbReference type="SAM" id="Coils"/>
    </source>
</evidence>
<comment type="caution">
    <text evidence="2">The sequence shown here is derived from an EMBL/GenBank/DDBJ whole genome shotgun (WGS) entry which is preliminary data.</text>
</comment>
<protein>
    <recommendedName>
        <fullName evidence="4">Septum formation initiator</fullName>
    </recommendedName>
</protein>
<keyword evidence="1" id="KW-0175">Coiled coil</keyword>
<evidence type="ECO:0000313" key="2">
    <source>
        <dbReference type="EMBL" id="HIP98665.1"/>
    </source>
</evidence>
<gene>
    <name evidence="2" type="ORF">EYH37_04815</name>
</gene>
<organism evidence="2 3">
    <name type="scientific">Aquifex aeolicus</name>
    <dbReference type="NCBI Taxonomy" id="63363"/>
    <lineage>
        <taxon>Bacteria</taxon>
        <taxon>Pseudomonadati</taxon>
        <taxon>Aquificota</taxon>
        <taxon>Aquificia</taxon>
        <taxon>Aquificales</taxon>
        <taxon>Aquificaceae</taxon>
        <taxon>Aquifex</taxon>
    </lineage>
</organism>
<dbReference type="EMBL" id="DQVE01000049">
    <property type="protein sequence ID" value="HIP98665.1"/>
    <property type="molecule type" value="Genomic_DNA"/>
</dbReference>
<name>A0A9D1CFA2_AQUAO</name>
<reference evidence="2" key="1">
    <citation type="journal article" date="2020" name="ISME J.">
        <title>Gammaproteobacteria mediating utilization of methyl-, sulfur- and petroleum organic compounds in deep ocean hydrothermal plumes.</title>
        <authorList>
            <person name="Zhou Z."/>
            <person name="Liu Y."/>
            <person name="Pan J."/>
            <person name="Cron B.R."/>
            <person name="Toner B.M."/>
            <person name="Anantharaman K."/>
            <person name="Breier J.A."/>
            <person name="Dick G.J."/>
            <person name="Li M."/>
        </authorList>
    </citation>
    <scope>NUCLEOTIDE SEQUENCE</scope>
    <source>
        <strain evidence="2">SZUA-1501</strain>
    </source>
</reference>
<dbReference type="AlphaFoldDB" id="A0A9D1CFA2"/>
<evidence type="ECO:0008006" key="4">
    <source>
        <dbReference type="Google" id="ProtNLM"/>
    </source>
</evidence>
<evidence type="ECO:0000313" key="3">
    <source>
        <dbReference type="Proteomes" id="UP000606463"/>
    </source>
</evidence>
<proteinExistence type="predicted"/>
<sequence>MVGRSLSNTLVILFFLFSLFYLLKNLVLSENNFKSLKTYKQSIRKLQNLLKNEEEKNRELKDFYEFVKRNEDFVLEIFARDYLWLIPKDEQVFLKKEKH</sequence>